<dbReference type="InterPro" id="IPR013328">
    <property type="entry name" value="6PGD_dom2"/>
</dbReference>
<keyword evidence="7" id="KW-0521">NADP</keyword>
<comment type="caution">
    <text evidence="12">The sequence shown here is derived from an EMBL/GenBank/DDBJ whole genome shotgun (WGS) entry which is preliminary data.</text>
</comment>
<accession>A0ABS8D5Q5</accession>
<dbReference type="EC" id="1.1.1.94" evidence="7"/>
<proteinExistence type="inferred from homology"/>
<dbReference type="PIRSF" id="PIRSF000114">
    <property type="entry name" value="Glycerol-3-P_dh"/>
    <property type="match status" value="1"/>
</dbReference>
<comment type="catalytic activity">
    <reaction evidence="7">
        <text>sn-glycerol 3-phosphate + NAD(+) = dihydroxyacetone phosphate + NADH + H(+)</text>
        <dbReference type="Rhea" id="RHEA:11092"/>
        <dbReference type="ChEBI" id="CHEBI:15378"/>
        <dbReference type="ChEBI" id="CHEBI:57540"/>
        <dbReference type="ChEBI" id="CHEBI:57597"/>
        <dbReference type="ChEBI" id="CHEBI:57642"/>
        <dbReference type="ChEBI" id="CHEBI:57945"/>
        <dbReference type="EC" id="1.1.1.94"/>
    </reaction>
</comment>
<feature type="binding site" evidence="7">
    <location>
        <position position="54"/>
    </location>
    <ligand>
        <name>NADPH</name>
        <dbReference type="ChEBI" id="CHEBI:57783"/>
    </ligand>
</feature>
<evidence type="ECO:0000256" key="1">
    <source>
        <dbReference type="ARBA" id="ARBA00011009"/>
    </source>
</evidence>
<feature type="binding site" evidence="7">
    <location>
        <position position="257"/>
    </location>
    <ligand>
        <name>sn-glycerol 3-phosphate</name>
        <dbReference type="ChEBI" id="CHEBI:57597"/>
    </ligand>
</feature>
<feature type="binding site" evidence="7">
    <location>
        <position position="259"/>
    </location>
    <ligand>
        <name>sn-glycerol 3-phosphate</name>
        <dbReference type="ChEBI" id="CHEBI:57597"/>
    </ligand>
</feature>
<comment type="subcellular location">
    <subcellularLocation>
        <location evidence="7">Cytoplasm</location>
    </subcellularLocation>
</comment>
<feature type="binding site" evidence="7">
    <location>
        <position position="143"/>
    </location>
    <ligand>
        <name>NADPH</name>
        <dbReference type="ChEBI" id="CHEBI:57783"/>
    </ligand>
</feature>
<feature type="active site" description="Proton acceptor" evidence="7">
    <location>
        <position position="194"/>
    </location>
</feature>
<keyword evidence="7 8" id="KW-0520">NAD</keyword>
<evidence type="ECO:0000256" key="7">
    <source>
        <dbReference type="HAMAP-Rule" id="MF_00394"/>
    </source>
</evidence>
<gene>
    <name evidence="7" type="primary">gpsA</name>
    <name evidence="12" type="ORF">LIN78_08235</name>
</gene>
<dbReference type="PROSITE" id="PS00957">
    <property type="entry name" value="NAD_G3PDH"/>
    <property type="match status" value="1"/>
</dbReference>
<keyword evidence="13" id="KW-1185">Reference proteome</keyword>
<dbReference type="NCBIfam" id="NF000940">
    <property type="entry name" value="PRK00094.1-2"/>
    <property type="match status" value="1"/>
</dbReference>
<protein>
    <recommendedName>
        <fullName evidence="7">Glycerol-3-phosphate dehydrogenase [NAD(P)+]</fullName>
        <ecNumber evidence="7">1.1.1.94</ecNumber>
    </recommendedName>
    <alternativeName>
        <fullName evidence="7">NAD(P)(+)-dependent glycerol-3-phosphate dehydrogenase</fullName>
    </alternativeName>
    <alternativeName>
        <fullName evidence="7">NAD(P)H-dependent dihydroxyacetone-phosphate reductase</fullName>
    </alternativeName>
</protein>
<evidence type="ECO:0000256" key="3">
    <source>
        <dbReference type="ARBA" id="ARBA00023002"/>
    </source>
</evidence>
<dbReference type="Pfam" id="PF07479">
    <property type="entry name" value="NAD_Gly3P_dh_C"/>
    <property type="match status" value="1"/>
</dbReference>
<keyword evidence="6 7" id="KW-1208">Phospholipid metabolism</keyword>
<feature type="binding site" evidence="7">
    <location>
        <position position="17"/>
    </location>
    <ligand>
        <name>NADPH</name>
        <dbReference type="ChEBI" id="CHEBI:57783"/>
    </ligand>
</feature>
<dbReference type="Pfam" id="PF01210">
    <property type="entry name" value="NAD_Gly3P_dh_N"/>
    <property type="match status" value="1"/>
</dbReference>
<evidence type="ECO:0000256" key="2">
    <source>
        <dbReference type="ARBA" id="ARBA00022516"/>
    </source>
</evidence>
<keyword evidence="7" id="KW-0963">Cytoplasm</keyword>
<comment type="pathway">
    <text evidence="7">Membrane lipid metabolism; glycerophospholipid metabolism.</text>
</comment>
<dbReference type="InterPro" id="IPR008927">
    <property type="entry name" value="6-PGluconate_DH-like_C_sf"/>
</dbReference>
<feature type="binding site" evidence="7">
    <location>
        <position position="247"/>
    </location>
    <ligand>
        <name>sn-glycerol 3-phosphate</name>
        <dbReference type="ChEBI" id="CHEBI:57597"/>
    </ligand>
</feature>
<keyword evidence="3 7" id="KW-0560">Oxidoreductase</keyword>
<dbReference type="SUPFAM" id="SSF48179">
    <property type="entry name" value="6-phosphogluconate dehydrogenase C-terminal domain-like"/>
    <property type="match status" value="1"/>
</dbReference>
<evidence type="ECO:0000313" key="12">
    <source>
        <dbReference type="EMBL" id="MCB6183533.1"/>
    </source>
</evidence>
<comment type="similarity">
    <text evidence="1 7 8">Belongs to the NAD-dependent glycerol-3-phosphate dehydrogenase family.</text>
</comment>
<dbReference type="NCBIfam" id="NF000942">
    <property type="entry name" value="PRK00094.1-4"/>
    <property type="match status" value="1"/>
</dbReference>
<feature type="binding site" evidence="7">
    <location>
        <position position="37"/>
    </location>
    <ligand>
        <name>NADPH</name>
        <dbReference type="ChEBI" id="CHEBI:57783"/>
    </ligand>
</feature>
<feature type="binding site" evidence="7">
    <location>
        <position position="111"/>
    </location>
    <ligand>
        <name>NADPH</name>
        <dbReference type="ChEBI" id="CHEBI:57783"/>
    </ligand>
</feature>
<reference evidence="12" key="1">
    <citation type="submission" date="2021-10" db="EMBL/GenBank/DDBJ databases">
        <title>The complete genome sequence of Leeia sp. TBRC 13508.</title>
        <authorList>
            <person name="Charoenyingcharoen P."/>
            <person name="Yukphan P."/>
        </authorList>
    </citation>
    <scope>NUCLEOTIDE SEQUENCE</scope>
    <source>
        <strain evidence="12">TBRC 13508</strain>
    </source>
</reference>
<dbReference type="PRINTS" id="PR00077">
    <property type="entry name" value="GPDHDRGNASE"/>
</dbReference>
<dbReference type="InterPro" id="IPR006109">
    <property type="entry name" value="G3P_DH_NAD-dep_C"/>
</dbReference>
<comment type="function">
    <text evidence="7">Catalyzes the reduction of the glycolytic intermediate dihydroxyacetone phosphate (DHAP) to sn-glycerol 3-phosphate (G3P), the key precursor for phospholipid synthesis.</text>
</comment>
<organism evidence="12 13">
    <name type="scientific">Leeia speluncae</name>
    <dbReference type="NCBI Taxonomy" id="2884804"/>
    <lineage>
        <taxon>Bacteria</taxon>
        <taxon>Pseudomonadati</taxon>
        <taxon>Pseudomonadota</taxon>
        <taxon>Betaproteobacteria</taxon>
        <taxon>Neisseriales</taxon>
        <taxon>Leeiaceae</taxon>
        <taxon>Leeia</taxon>
    </lineage>
</organism>
<evidence type="ECO:0000259" key="10">
    <source>
        <dbReference type="Pfam" id="PF01210"/>
    </source>
</evidence>
<dbReference type="SUPFAM" id="SSF51735">
    <property type="entry name" value="NAD(P)-binding Rossmann-fold domains"/>
    <property type="match status" value="1"/>
</dbReference>
<comment type="catalytic activity">
    <reaction evidence="7 9">
        <text>sn-glycerol 3-phosphate + NADP(+) = dihydroxyacetone phosphate + NADPH + H(+)</text>
        <dbReference type="Rhea" id="RHEA:11096"/>
        <dbReference type="ChEBI" id="CHEBI:15378"/>
        <dbReference type="ChEBI" id="CHEBI:57597"/>
        <dbReference type="ChEBI" id="CHEBI:57642"/>
        <dbReference type="ChEBI" id="CHEBI:57783"/>
        <dbReference type="ChEBI" id="CHEBI:58349"/>
        <dbReference type="EC" id="1.1.1.94"/>
    </reaction>
</comment>
<dbReference type="RefSeq" id="WP_227180316.1">
    <property type="nucleotide sequence ID" value="NZ_JAJBZT010000004.1"/>
</dbReference>
<feature type="binding site" evidence="7">
    <location>
        <position position="258"/>
    </location>
    <ligand>
        <name>NADPH</name>
        <dbReference type="ChEBI" id="CHEBI:57783"/>
    </ligand>
</feature>
<feature type="binding site" evidence="7">
    <location>
        <position position="111"/>
    </location>
    <ligand>
        <name>sn-glycerol 3-phosphate</name>
        <dbReference type="ChEBI" id="CHEBI:57597"/>
    </ligand>
</feature>
<keyword evidence="7" id="KW-0547">Nucleotide-binding</keyword>
<dbReference type="InterPro" id="IPR036291">
    <property type="entry name" value="NAD(P)-bd_dom_sf"/>
</dbReference>
<dbReference type="PANTHER" id="PTHR11728">
    <property type="entry name" value="GLYCEROL-3-PHOSPHATE DEHYDROGENASE"/>
    <property type="match status" value="1"/>
</dbReference>
<keyword evidence="2 7" id="KW-0444">Lipid biosynthesis</keyword>
<feature type="binding site" evidence="7">
    <location>
        <position position="282"/>
    </location>
    <ligand>
        <name>NADPH</name>
        <dbReference type="ChEBI" id="CHEBI:57783"/>
    </ligand>
</feature>
<feature type="domain" description="Glycerol-3-phosphate dehydrogenase NAD-dependent N-terminal" evidence="10">
    <location>
        <begin position="8"/>
        <end position="160"/>
    </location>
</feature>
<dbReference type="InterPro" id="IPR011128">
    <property type="entry name" value="G3P_DH_NAD-dep_N"/>
</dbReference>
<feature type="binding site" evidence="7">
    <location>
        <position position="139"/>
    </location>
    <ligand>
        <name>sn-glycerol 3-phosphate</name>
        <dbReference type="ChEBI" id="CHEBI:57597"/>
    </ligand>
</feature>
<keyword evidence="4 7" id="KW-0443">Lipid metabolism</keyword>
<evidence type="ECO:0000256" key="4">
    <source>
        <dbReference type="ARBA" id="ARBA00023098"/>
    </source>
</evidence>
<evidence type="ECO:0000256" key="5">
    <source>
        <dbReference type="ARBA" id="ARBA00023209"/>
    </source>
</evidence>
<dbReference type="EMBL" id="JAJBZT010000004">
    <property type="protein sequence ID" value="MCB6183533.1"/>
    <property type="molecule type" value="Genomic_DNA"/>
</dbReference>
<dbReference type="InterPro" id="IPR006168">
    <property type="entry name" value="G3P_DH_NAD-dep"/>
</dbReference>
<evidence type="ECO:0000256" key="9">
    <source>
        <dbReference type="RuleBase" id="RU000439"/>
    </source>
</evidence>
<dbReference type="Proteomes" id="UP001165395">
    <property type="component" value="Unassembled WGS sequence"/>
</dbReference>
<evidence type="ECO:0000256" key="8">
    <source>
        <dbReference type="RuleBase" id="RU000437"/>
    </source>
</evidence>
<dbReference type="HAMAP" id="MF_00394">
    <property type="entry name" value="NAD_Glyc3P_dehydrog"/>
    <property type="match status" value="1"/>
</dbReference>
<feature type="binding site" evidence="7">
    <location>
        <position position="194"/>
    </location>
    <ligand>
        <name>sn-glycerol 3-phosphate</name>
        <dbReference type="ChEBI" id="CHEBI:57597"/>
    </ligand>
</feature>
<sequence>MQNSCQIKMAVLGAGAWGTALAISFARSGHDVTLWTRDSAHASLMLSERKNTRYLAEANFPESLAVTSDIEVAVASAELVLVVTPIAGLRPTLERIQPVRQSATPVFWACKGFEVSSRLLPHQVVKEVLGDIPCGTISGPSFAREVALGQPTAVTLACASLPLATEWVQKLNSARLRLYATDDMVGVEVGGAVKNILAIAAGVADGLSLGHNARAALITRGLAELTRLAICLGGRQETMMGLAGLGDLVLTCTGDLSRNRRVGMSLAEDKPLKAILADLGHVAEGVPTALETEQLAASLGVSMPITNAVCRLLRGDAKTGDVVADLLARVPVVES</sequence>
<keyword evidence="5 7" id="KW-0594">Phospholipid biosynthesis</keyword>
<feature type="domain" description="Glycerol-3-phosphate dehydrogenase NAD-dependent C-terminal" evidence="11">
    <location>
        <begin position="183"/>
        <end position="322"/>
    </location>
</feature>
<dbReference type="Gene3D" id="3.40.50.720">
    <property type="entry name" value="NAD(P)-binding Rossmann-like Domain"/>
    <property type="match status" value="1"/>
</dbReference>
<feature type="binding site" evidence="7">
    <location>
        <position position="284"/>
    </location>
    <ligand>
        <name>NADPH</name>
        <dbReference type="ChEBI" id="CHEBI:57783"/>
    </ligand>
</feature>
<name>A0ABS8D5Q5_9NEIS</name>
<evidence type="ECO:0000256" key="6">
    <source>
        <dbReference type="ARBA" id="ARBA00023264"/>
    </source>
</evidence>
<feature type="binding site" evidence="7">
    <location>
        <position position="141"/>
    </location>
    <ligand>
        <name>sn-glycerol 3-phosphate</name>
        <dbReference type="ChEBI" id="CHEBI:57597"/>
    </ligand>
</feature>
<comment type="caution">
    <text evidence="7">Lacks conserved residue(s) required for the propagation of feature annotation.</text>
</comment>
<feature type="binding site" evidence="7">
    <location>
        <position position="258"/>
    </location>
    <ligand>
        <name>sn-glycerol 3-phosphate</name>
        <dbReference type="ChEBI" id="CHEBI:57597"/>
    </ligand>
</feature>
<dbReference type="PANTHER" id="PTHR11728:SF1">
    <property type="entry name" value="GLYCEROL-3-PHOSPHATE DEHYDROGENASE [NAD(+)] 2, CHLOROPLASTIC"/>
    <property type="match status" value="1"/>
</dbReference>
<evidence type="ECO:0000313" key="13">
    <source>
        <dbReference type="Proteomes" id="UP001165395"/>
    </source>
</evidence>
<evidence type="ECO:0000259" key="11">
    <source>
        <dbReference type="Pfam" id="PF07479"/>
    </source>
</evidence>
<dbReference type="Gene3D" id="1.10.1040.10">
    <property type="entry name" value="N-(1-d-carboxylethyl)-l-norvaline Dehydrogenase, domain 2"/>
    <property type="match status" value="1"/>
</dbReference>